<keyword evidence="5" id="KW-1185">Reference proteome</keyword>
<dbReference type="CDD" id="cd00586">
    <property type="entry name" value="4HBT"/>
    <property type="match status" value="1"/>
</dbReference>
<dbReference type="InterPro" id="IPR006683">
    <property type="entry name" value="Thioestr_dom"/>
</dbReference>
<proteinExistence type="inferred from homology"/>
<evidence type="ECO:0000313" key="5">
    <source>
        <dbReference type="Proteomes" id="UP001590950"/>
    </source>
</evidence>
<keyword evidence="2" id="KW-0378">Hydrolase</keyword>
<organism evidence="4 5">
    <name type="scientific">Stereocaulon virgatum</name>
    <dbReference type="NCBI Taxonomy" id="373712"/>
    <lineage>
        <taxon>Eukaryota</taxon>
        <taxon>Fungi</taxon>
        <taxon>Dikarya</taxon>
        <taxon>Ascomycota</taxon>
        <taxon>Pezizomycotina</taxon>
        <taxon>Lecanoromycetes</taxon>
        <taxon>OSLEUM clade</taxon>
        <taxon>Lecanoromycetidae</taxon>
        <taxon>Lecanorales</taxon>
        <taxon>Lecanorineae</taxon>
        <taxon>Stereocaulaceae</taxon>
        <taxon>Stereocaulon</taxon>
    </lineage>
</organism>
<dbReference type="PANTHER" id="PTHR31793:SF27">
    <property type="entry name" value="NOVEL THIOESTERASE SUPERFAMILY DOMAIN AND SAPOSIN A-TYPE DOMAIN CONTAINING PROTEIN (0610012H03RIK)"/>
    <property type="match status" value="1"/>
</dbReference>
<evidence type="ECO:0000256" key="2">
    <source>
        <dbReference type="ARBA" id="ARBA00022801"/>
    </source>
</evidence>
<comment type="caution">
    <text evidence="4">The sequence shown here is derived from an EMBL/GenBank/DDBJ whole genome shotgun (WGS) entry which is preliminary data.</text>
</comment>
<dbReference type="InterPro" id="IPR029069">
    <property type="entry name" value="HotDog_dom_sf"/>
</dbReference>
<gene>
    <name evidence="4" type="ORF">N7G274_009813</name>
</gene>
<evidence type="ECO:0000256" key="1">
    <source>
        <dbReference type="ARBA" id="ARBA00005953"/>
    </source>
</evidence>
<dbReference type="EMBL" id="JBEFKJ010000040">
    <property type="protein sequence ID" value="KAL2037532.1"/>
    <property type="molecule type" value="Genomic_DNA"/>
</dbReference>
<dbReference type="SUPFAM" id="SSF54637">
    <property type="entry name" value="Thioesterase/thiol ester dehydrase-isomerase"/>
    <property type="match status" value="1"/>
</dbReference>
<sequence length="154" mass="17437">MASFQLKGRRRVDYGFHQAYRTRWSDNDMYDHMNNSVYSFLFDSIINAYLIEHCGLRPPTSPQIGLVVNSHCDYFGSVGFPMTIDLGLRVNRLGNSSVAYEVGVFEQGKDDVRAVGGYTHVFVERGKNRPAVNGMSDEIRRGLKRLLIDGTPKL</sequence>
<dbReference type="InterPro" id="IPR050563">
    <property type="entry name" value="4-hydroxybenzoyl-CoA_TE"/>
</dbReference>
<evidence type="ECO:0000259" key="3">
    <source>
        <dbReference type="Pfam" id="PF03061"/>
    </source>
</evidence>
<accession>A0ABR3ZZL5</accession>
<dbReference type="Proteomes" id="UP001590950">
    <property type="component" value="Unassembled WGS sequence"/>
</dbReference>
<dbReference type="Pfam" id="PF03061">
    <property type="entry name" value="4HBT"/>
    <property type="match status" value="1"/>
</dbReference>
<protein>
    <recommendedName>
        <fullName evidence="3">Thioesterase domain-containing protein</fullName>
    </recommendedName>
</protein>
<dbReference type="Gene3D" id="3.10.129.10">
    <property type="entry name" value="Hotdog Thioesterase"/>
    <property type="match status" value="1"/>
</dbReference>
<name>A0ABR3ZZL5_9LECA</name>
<comment type="similarity">
    <text evidence="1">Belongs to the 4-hydroxybenzoyl-CoA thioesterase family.</text>
</comment>
<feature type="domain" description="Thioesterase" evidence="3">
    <location>
        <begin position="31"/>
        <end position="108"/>
    </location>
</feature>
<dbReference type="PANTHER" id="PTHR31793">
    <property type="entry name" value="4-HYDROXYBENZOYL-COA THIOESTERASE FAMILY MEMBER"/>
    <property type="match status" value="1"/>
</dbReference>
<reference evidence="4 5" key="1">
    <citation type="submission" date="2024-09" db="EMBL/GenBank/DDBJ databases">
        <title>Rethinking Asexuality: The Enigmatic Case of Functional Sexual Genes in Lepraria (Stereocaulaceae).</title>
        <authorList>
            <person name="Doellman M."/>
            <person name="Sun Y."/>
            <person name="Barcenas-Pena A."/>
            <person name="Lumbsch H.T."/>
            <person name="Grewe F."/>
        </authorList>
    </citation>
    <scope>NUCLEOTIDE SEQUENCE [LARGE SCALE GENOMIC DNA]</scope>
    <source>
        <strain evidence="4 5">Mercado 3170</strain>
    </source>
</reference>
<evidence type="ECO:0000313" key="4">
    <source>
        <dbReference type="EMBL" id="KAL2037532.1"/>
    </source>
</evidence>